<organism evidence="8 9">
    <name type="scientific">Ruegeria marina</name>
    <dbReference type="NCBI Taxonomy" id="639004"/>
    <lineage>
        <taxon>Bacteria</taxon>
        <taxon>Pseudomonadati</taxon>
        <taxon>Pseudomonadota</taxon>
        <taxon>Alphaproteobacteria</taxon>
        <taxon>Rhodobacterales</taxon>
        <taxon>Roseobacteraceae</taxon>
        <taxon>Ruegeria</taxon>
    </lineage>
</organism>
<gene>
    <name evidence="8" type="ORF">SAMN04488239_11113</name>
</gene>
<dbReference type="InterPro" id="IPR016211">
    <property type="entry name" value="Glu/Phe/Leu/Val/Trp_DH_bac/arc"/>
</dbReference>
<comment type="similarity">
    <text evidence="1 6">Belongs to the Glu/Leu/Phe/Val dehydrogenases family.</text>
</comment>
<reference evidence="9" key="1">
    <citation type="submission" date="2016-10" db="EMBL/GenBank/DDBJ databases">
        <authorList>
            <person name="Varghese N."/>
            <person name="Submissions S."/>
        </authorList>
    </citation>
    <scope>NUCLEOTIDE SEQUENCE [LARGE SCALE GENOMIC DNA]</scope>
    <source>
        <strain evidence="9">CGMCC 1.9108</strain>
    </source>
</reference>
<evidence type="ECO:0000313" key="8">
    <source>
        <dbReference type="EMBL" id="SDD84336.1"/>
    </source>
</evidence>
<keyword evidence="9" id="KW-1185">Reference proteome</keyword>
<sequence>MSPFSHSEYDNHLRVSFVADPDSGLRAIHAIHRPVDGRTGGGIRFRPYASDDEALTDVLRLSKAMSYKFALAGLPAGGAKTVIIGDPAKLKTPELLTAYARYVESLGGLYIAGPDIGTNADDMTELARTTRFVAGRSDLSGTTAIPTAQGCFSALKATIRAAFGRDDFTGLRIAIQGVGGVGGVLVQMLADAGADLVVADIDQAALDAAAALGAKVVSPDKILAADVDLLSPNAMGAVLSKTSISTIKARAICGCANNQLATPDCAQALVDQGILWAPDYVVSAGGAIDGSKDAGLITAQESAAKIDGIGATLATIFDSAKRQNITTEAAAHALAQDLIGQFE</sequence>
<dbReference type="AlphaFoldDB" id="A0A1G6Y402"/>
<dbReference type="SMART" id="SM00839">
    <property type="entry name" value="ELFV_dehydrog"/>
    <property type="match status" value="1"/>
</dbReference>
<evidence type="ECO:0000256" key="4">
    <source>
        <dbReference type="PIRSR" id="PIRSR000188-1"/>
    </source>
</evidence>
<dbReference type="SUPFAM" id="SSF53223">
    <property type="entry name" value="Aminoacid dehydrogenase-like, N-terminal domain"/>
    <property type="match status" value="1"/>
</dbReference>
<evidence type="ECO:0000256" key="5">
    <source>
        <dbReference type="PIRSR" id="PIRSR000188-2"/>
    </source>
</evidence>
<evidence type="ECO:0000256" key="3">
    <source>
        <dbReference type="ARBA" id="ARBA00023027"/>
    </source>
</evidence>
<dbReference type="PIRSF" id="PIRSF000188">
    <property type="entry name" value="Phe_leu_dh"/>
    <property type="match status" value="1"/>
</dbReference>
<feature type="domain" description="Glutamate/phenylalanine/leucine/valine/L-tryptophan dehydrogenase C-terminal" evidence="7">
    <location>
        <begin position="144"/>
        <end position="342"/>
    </location>
</feature>
<evidence type="ECO:0000256" key="6">
    <source>
        <dbReference type="RuleBase" id="RU004417"/>
    </source>
</evidence>
<evidence type="ECO:0000313" key="9">
    <source>
        <dbReference type="Proteomes" id="UP000199628"/>
    </source>
</evidence>
<dbReference type="EMBL" id="FMZV01000011">
    <property type="protein sequence ID" value="SDD84336.1"/>
    <property type="molecule type" value="Genomic_DNA"/>
</dbReference>
<dbReference type="InterPro" id="IPR006096">
    <property type="entry name" value="Glu/Leu/Phe/Val/Trp_DH_C"/>
</dbReference>
<protein>
    <submittedName>
        <fullName evidence="8">Leucine dehydrogenase</fullName>
    </submittedName>
</protein>
<dbReference type="PANTHER" id="PTHR42722:SF1">
    <property type="entry name" value="VALINE DEHYDROGENASE"/>
    <property type="match status" value="1"/>
</dbReference>
<dbReference type="GO" id="GO:0000166">
    <property type="term" value="F:nucleotide binding"/>
    <property type="evidence" value="ECO:0007669"/>
    <property type="project" value="UniProtKB-KW"/>
</dbReference>
<dbReference type="STRING" id="639004.SAMN04488239_11113"/>
<dbReference type="PRINTS" id="PR00082">
    <property type="entry name" value="GLFDHDRGNASE"/>
</dbReference>
<accession>A0A1G6Y402</accession>
<dbReference type="InterPro" id="IPR036291">
    <property type="entry name" value="NAD(P)-bd_dom_sf"/>
</dbReference>
<feature type="active site" description="Proton donor/acceptor" evidence="4">
    <location>
        <position position="80"/>
    </location>
</feature>
<dbReference type="Pfam" id="PF02812">
    <property type="entry name" value="ELFV_dehydrog_N"/>
    <property type="match status" value="1"/>
</dbReference>
<evidence type="ECO:0000259" key="7">
    <source>
        <dbReference type="SMART" id="SM00839"/>
    </source>
</evidence>
<dbReference type="GO" id="GO:0006520">
    <property type="term" value="P:amino acid metabolic process"/>
    <property type="evidence" value="ECO:0007669"/>
    <property type="project" value="InterPro"/>
</dbReference>
<evidence type="ECO:0000256" key="2">
    <source>
        <dbReference type="ARBA" id="ARBA00023002"/>
    </source>
</evidence>
<keyword evidence="2 6" id="KW-0560">Oxidoreductase</keyword>
<name>A0A1G6Y402_9RHOB</name>
<dbReference type="Pfam" id="PF00208">
    <property type="entry name" value="ELFV_dehydrog"/>
    <property type="match status" value="1"/>
</dbReference>
<dbReference type="Gene3D" id="3.40.50.720">
    <property type="entry name" value="NAD(P)-binding Rossmann-like Domain"/>
    <property type="match status" value="1"/>
</dbReference>
<dbReference type="SUPFAM" id="SSF51735">
    <property type="entry name" value="NAD(P)-binding Rossmann-fold domains"/>
    <property type="match status" value="1"/>
</dbReference>
<keyword evidence="5" id="KW-0547">Nucleotide-binding</keyword>
<dbReference type="GO" id="GO:0016639">
    <property type="term" value="F:oxidoreductase activity, acting on the CH-NH2 group of donors, NAD or NADP as acceptor"/>
    <property type="evidence" value="ECO:0007669"/>
    <property type="project" value="InterPro"/>
</dbReference>
<dbReference type="InterPro" id="IPR006095">
    <property type="entry name" value="Glu/Leu/Phe/Val/Trp_DH"/>
</dbReference>
<dbReference type="InterPro" id="IPR033524">
    <property type="entry name" value="Glu/Leu/Phe/Val_DH_AS"/>
</dbReference>
<dbReference type="InterPro" id="IPR046346">
    <property type="entry name" value="Aminoacid_DH-like_N_sf"/>
</dbReference>
<dbReference type="PANTHER" id="PTHR42722">
    <property type="entry name" value="LEUCINE DEHYDROGENASE"/>
    <property type="match status" value="1"/>
</dbReference>
<dbReference type="OrthoDB" id="9803297at2"/>
<dbReference type="Proteomes" id="UP000199628">
    <property type="component" value="Unassembled WGS sequence"/>
</dbReference>
<keyword evidence="3 5" id="KW-0520">NAD</keyword>
<dbReference type="Gene3D" id="3.40.50.10860">
    <property type="entry name" value="Leucine Dehydrogenase, chain A, domain 1"/>
    <property type="match status" value="1"/>
</dbReference>
<feature type="binding site" evidence="5">
    <location>
        <begin position="177"/>
        <end position="182"/>
    </location>
    <ligand>
        <name>NAD(+)</name>
        <dbReference type="ChEBI" id="CHEBI:57540"/>
    </ligand>
</feature>
<dbReference type="RefSeq" id="WP_093033354.1">
    <property type="nucleotide sequence ID" value="NZ_FMZV01000011.1"/>
</dbReference>
<proteinExistence type="inferred from homology"/>
<evidence type="ECO:0000256" key="1">
    <source>
        <dbReference type="ARBA" id="ARBA00006382"/>
    </source>
</evidence>
<dbReference type="PROSITE" id="PS00074">
    <property type="entry name" value="GLFV_DEHYDROGENASE"/>
    <property type="match status" value="1"/>
</dbReference>
<dbReference type="InterPro" id="IPR006097">
    <property type="entry name" value="Glu/Leu/Phe/Val/Trp_DH_dimer"/>
</dbReference>